<dbReference type="EMBL" id="SIHO01000001">
    <property type="protein sequence ID" value="TFU06150.1"/>
    <property type="molecule type" value="Genomic_DNA"/>
</dbReference>
<accession>A0A4Y9ES20</accession>
<dbReference type="AlphaFoldDB" id="A0A4Y9ES20"/>
<reference evidence="2 3" key="1">
    <citation type="submission" date="2019-02" db="EMBL/GenBank/DDBJ databases">
        <title>Polymorphobacter sp. isolated from the lake at the Tibet of China.</title>
        <authorList>
            <person name="Li A."/>
        </authorList>
    </citation>
    <scope>NUCLEOTIDE SEQUENCE [LARGE SCALE GENOMIC DNA]</scope>
    <source>
        <strain evidence="2 3">DJ1R-1</strain>
    </source>
</reference>
<gene>
    <name evidence="2" type="ORF">EUV02_03820</name>
</gene>
<proteinExistence type="predicted"/>
<evidence type="ECO:0000313" key="3">
    <source>
        <dbReference type="Proteomes" id="UP000297737"/>
    </source>
</evidence>
<comment type="caution">
    <text evidence="2">The sequence shown here is derived from an EMBL/GenBank/DDBJ whole genome shotgun (WGS) entry which is preliminary data.</text>
</comment>
<keyword evidence="3" id="KW-1185">Reference proteome</keyword>
<organism evidence="2 3">
    <name type="scientific">Glacieibacterium arshaanense</name>
    <dbReference type="NCBI Taxonomy" id="2511025"/>
    <lineage>
        <taxon>Bacteria</taxon>
        <taxon>Pseudomonadati</taxon>
        <taxon>Pseudomonadota</taxon>
        <taxon>Alphaproteobacteria</taxon>
        <taxon>Sphingomonadales</taxon>
        <taxon>Sphingosinicellaceae</taxon>
        <taxon>Glacieibacterium</taxon>
    </lineage>
</organism>
<sequence length="72" mass="8296">MSNVVNLWDKKARRPEPSSLPPSPIWYLTMDHQVLEDFLRDQLILLTELDHFLPDCPPVLEAAISNLRKALS</sequence>
<evidence type="ECO:0000256" key="1">
    <source>
        <dbReference type="SAM" id="MobiDB-lite"/>
    </source>
</evidence>
<feature type="region of interest" description="Disordered" evidence="1">
    <location>
        <begin position="1"/>
        <end position="20"/>
    </location>
</feature>
<name>A0A4Y9ES20_9SPHN</name>
<dbReference type="Proteomes" id="UP000297737">
    <property type="component" value="Unassembled WGS sequence"/>
</dbReference>
<evidence type="ECO:0000313" key="2">
    <source>
        <dbReference type="EMBL" id="TFU06150.1"/>
    </source>
</evidence>
<protein>
    <submittedName>
        <fullName evidence="2">Uncharacterized protein</fullName>
    </submittedName>
</protein>
<dbReference type="RefSeq" id="WP_135244874.1">
    <property type="nucleotide sequence ID" value="NZ_SIHO01000001.1"/>
</dbReference>